<dbReference type="AlphaFoldDB" id="A0A9W7AZI3"/>
<dbReference type="Proteomes" id="UP001165085">
    <property type="component" value="Unassembled WGS sequence"/>
</dbReference>
<dbReference type="CDD" id="cd02440">
    <property type="entry name" value="AdoMet_MTases"/>
    <property type="match status" value="1"/>
</dbReference>
<organism evidence="6 7">
    <name type="scientific">Triparma strigata</name>
    <dbReference type="NCBI Taxonomy" id="1606541"/>
    <lineage>
        <taxon>Eukaryota</taxon>
        <taxon>Sar</taxon>
        <taxon>Stramenopiles</taxon>
        <taxon>Ochrophyta</taxon>
        <taxon>Bolidophyceae</taxon>
        <taxon>Parmales</taxon>
        <taxon>Triparmaceae</taxon>
        <taxon>Triparma</taxon>
    </lineage>
</organism>
<evidence type="ECO:0000313" key="7">
    <source>
        <dbReference type="Proteomes" id="UP001165085"/>
    </source>
</evidence>
<feature type="domain" description="S-adenosylmethionine-dependent methyltransferase" evidence="5">
    <location>
        <begin position="225"/>
        <end position="392"/>
    </location>
</feature>
<dbReference type="InterPro" id="IPR019614">
    <property type="entry name" value="SAM-dep_methyl-trfase"/>
</dbReference>
<keyword evidence="7" id="KW-1185">Reference proteome</keyword>
<evidence type="ECO:0000313" key="6">
    <source>
        <dbReference type="EMBL" id="GMH76780.1"/>
    </source>
</evidence>
<dbReference type="Pfam" id="PF10672">
    <property type="entry name" value="Methyltrans_SAM"/>
    <property type="match status" value="1"/>
</dbReference>
<evidence type="ECO:0000256" key="1">
    <source>
        <dbReference type="ARBA" id="ARBA00022603"/>
    </source>
</evidence>
<proteinExistence type="predicted"/>
<feature type="chain" id="PRO_5040975939" description="S-adenosylmethionine-dependent methyltransferase domain-containing protein" evidence="4">
    <location>
        <begin position="26"/>
        <end position="451"/>
    </location>
</feature>
<accession>A0A9W7AZI3</accession>
<evidence type="ECO:0000256" key="2">
    <source>
        <dbReference type="ARBA" id="ARBA00022679"/>
    </source>
</evidence>
<keyword evidence="2" id="KW-0808">Transferase</keyword>
<reference evidence="7" key="1">
    <citation type="journal article" date="2023" name="Commun. Biol.">
        <title>Genome analysis of Parmales, the sister group of diatoms, reveals the evolutionary specialization of diatoms from phago-mixotrophs to photoautotrophs.</title>
        <authorList>
            <person name="Ban H."/>
            <person name="Sato S."/>
            <person name="Yoshikawa S."/>
            <person name="Yamada K."/>
            <person name="Nakamura Y."/>
            <person name="Ichinomiya M."/>
            <person name="Sato N."/>
            <person name="Blanc-Mathieu R."/>
            <person name="Endo H."/>
            <person name="Kuwata A."/>
            <person name="Ogata H."/>
        </authorList>
    </citation>
    <scope>NUCLEOTIDE SEQUENCE [LARGE SCALE GENOMIC DNA]</scope>
    <source>
        <strain evidence="7">NIES 3701</strain>
    </source>
</reference>
<dbReference type="EMBL" id="BRXY01000200">
    <property type="protein sequence ID" value="GMH76780.1"/>
    <property type="molecule type" value="Genomic_DNA"/>
</dbReference>
<keyword evidence="3" id="KW-0949">S-adenosyl-L-methionine</keyword>
<name>A0A9W7AZI3_9STRA</name>
<keyword evidence="4" id="KW-0732">Signal</keyword>
<dbReference type="CDD" id="cd11572">
    <property type="entry name" value="RlmI_M_like"/>
    <property type="match status" value="1"/>
</dbReference>
<evidence type="ECO:0000259" key="5">
    <source>
        <dbReference type="Pfam" id="PF10672"/>
    </source>
</evidence>
<evidence type="ECO:0000256" key="4">
    <source>
        <dbReference type="SAM" id="SignalP"/>
    </source>
</evidence>
<gene>
    <name evidence="6" type="ORF">TrST_g11392</name>
</gene>
<dbReference type="GO" id="GO:0032259">
    <property type="term" value="P:methylation"/>
    <property type="evidence" value="ECO:0007669"/>
    <property type="project" value="UniProtKB-KW"/>
</dbReference>
<evidence type="ECO:0000256" key="3">
    <source>
        <dbReference type="ARBA" id="ARBA00022691"/>
    </source>
</evidence>
<protein>
    <recommendedName>
        <fullName evidence="5">S-adenosylmethionine-dependent methyltransferase domain-containing protein</fullName>
    </recommendedName>
</protein>
<dbReference type="GO" id="GO:0008168">
    <property type="term" value="F:methyltransferase activity"/>
    <property type="evidence" value="ECO:0007669"/>
    <property type="project" value="UniProtKB-KW"/>
</dbReference>
<keyword evidence="1" id="KW-0489">Methyltransferase</keyword>
<dbReference type="Gene3D" id="3.30.750.80">
    <property type="entry name" value="RNA methyltransferase domain (HRMD) like"/>
    <property type="match status" value="1"/>
</dbReference>
<dbReference type="PANTHER" id="PTHR42873">
    <property type="entry name" value="RIBOSOMAL RNA LARGE SUBUNIT METHYLTRANSFERASE"/>
    <property type="match status" value="1"/>
</dbReference>
<dbReference type="InterPro" id="IPR029063">
    <property type="entry name" value="SAM-dependent_MTases_sf"/>
</dbReference>
<dbReference type="Gene3D" id="3.40.50.150">
    <property type="entry name" value="Vaccinia Virus protein VP39"/>
    <property type="match status" value="1"/>
</dbReference>
<dbReference type="OrthoDB" id="269872at2759"/>
<comment type="caution">
    <text evidence="6">The sequence shown here is derived from an EMBL/GenBank/DDBJ whole genome shotgun (WGS) entry which is preliminary data.</text>
</comment>
<dbReference type="SUPFAM" id="SSF53335">
    <property type="entry name" value="S-adenosyl-L-methionine-dependent methyltransferases"/>
    <property type="match status" value="1"/>
</dbReference>
<dbReference type="PANTHER" id="PTHR42873:SF1">
    <property type="entry name" value="S-ADENOSYLMETHIONINE-DEPENDENT METHYLTRANSFERASE DOMAIN-CONTAINING PROTEIN"/>
    <property type="match status" value="1"/>
</dbReference>
<feature type="signal peptide" evidence="4">
    <location>
        <begin position="1"/>
        <end position="25"/>
    </location>
</feature>
<sequence length="451" mass="49140">MQMPTSIAFLLLSTLLLSFTFHASGLTLIQLPRNKRTLTFRSGQQLIYRNSLSSASLPPTLKTGDICLLKTFPDPHGQYDDIGIGVYNEESMYAIRILAHHNSELYKTLEGGELTDEEIVYSIFSRKLRAAQSSRLSLGLPSPSTDSYRLLNGEGDGLSGLSLDVYGPTLTVAMSSAAYVEIHKETIMRCLKDVLECEDVVWKRTENRLMQDGFVGEEEEEVVVERKEQNIILENGIKYYIQPVGSQKTGFYTDQRSNRELVSGLAEGKTVLDLCCFVGAFSLNAAVNGGAKKCTGVDSSKDAVAAAQKNAELNGVDNCEFIAMGIEAYMKDAISRGLEYDIVILDPPKLAPTVKSLERASRKYHALNRDALKLVNKKSGGVLMTCTCSSAMSTMNGGQYFLNTIQRASLAAGREITLHGRSHAAACHSTSPLEGSSNYLTAALIGVAAEE</sequence>